<gene>
    <name evidence="1" type="ORF">OWV82_022362</name>
</gene>
<protein>
    <submittedName>
        <fullName evidence="1">Aspartyl protease family protein 2-like</fullName>
    </submittedName>
</protein>
<dbReference type="EMBL" id="CM051405">
    <property type="protein sequence ID" value="KAJ4705611.1"/>
    <property type="molecule type" value="Genomic_DNA"/>
</dbReference>
<keyword evidence="2" id="KW-1185">Reference proteome</keyword>
<evidence type="ECO:0000313" key="1">
    <source>
        <dbReference type="EMBL" id="KAJ4705611.1"/>
    </source>
</evidence>
<comment type="caution">
    <text evidence="1">The sequence shown here is derived from an EMBL/GenBank/DDBJ whole genome shotgun (WGS) entry which is preliminary data.</text>
</comment>
<dbReference type="Proteomes" id="UP001164539">
    <property type="component" value="Chromosome 12"/>
</dbReference>
<sequence length="255" mass="27593">MGRALQGIFVNETVTVGLEEIHRKIRLKDVIVGCSDWSKGSFHDADGVMGLGYGKHSFAVKAAKLFGNKFSYCLVDHLSPSNLANFLNFGNATSQTLTLKNMQHTQLILGVINPFYAVNVSGISVAGKMLDIPSEVWNVEDKGGVIVDSGSTLAFLVQPAYLATMIALTSPLKNSKRSAVRSGPLEFCYEEAGFELELVPEFAWHFTDGAKFVPPVKSYVIDAAEGVKCFAFASAEWPGTSVIGNIMQQNHLVGI</sequence>
<evidence type="ECO:0000313" key="2">
    <source>
        <dbReference type="Proteomes" id="UP001164539"/>
    </source>
</evidence>
<accession>A0ACC1X332</accession>
<organism evidence="1 2">
    <name type="scientific">Melia azedarach</name>
    <name type="common">Chinaberry tree</name>
    <dbReference type="NCBI Taxonomy" id="155640"/>
    <lineage>
        <taxon>Eukaryota</taxon>
        <taxon>Viridiplantae</taxon>
        <taxon>Streptophyta</taxon>
        <taxon>Embryophyta</taxon>
        <taxon>Tracheophyta</taxon>
        <taxon>Spermatophyta</taxon>
        <taxon>Magnoliopsida</taxon>
        <taxon>eudicotyledons</taxon>
        <taxon>Gunneridae</taxon>
        <taxon>Pentapetalae</taxon>
        <taxon>rosids</taxon>
        <taxon>malvids</taxon>
        <taxon>Sapindales</taxon>
        <taxon>Meliaceae</taxon>
        <taxon>Melia</taxon>
    </lineage>
</organism>
<proteinExistence type="predicted"/>
<name>A0ACC1X332_MELAZ</name>
<reference evidence="1 2" key="1">
    <citation type="journal article" date="2023" name="Science">
        <title>Complex scaffold remodeling in plant triterpene biosynthesis.</title>
        <authorList>
            <person name="De La Pena R."/>
            <person name="Hodgson H."/>
            <person name="Liu J.C."/>
            <person name="Stephenson M.J."/>
            <person name="Martin A.C."/>
            <person name="Owen C."/>
            <person name="Harkess A."/>
            <person name="Leebens-Mack J."/>
            <person name="Jimenez L.E."/>
            <person name="Osbourn A."/>
            <person name="Sattely E.S."/>
        </authorList>
    </citation>
    <scope>NUCLEOTIDE SEQUENCE [LARGE SCALE GENOMIC DNA]</scope>
    <source>
        <strain evidence="2">cv. JPN11</strain>
        <tissue evidence="1">Leaf</tissue>
    </source>
</reference>